<reference evidence="3" key="1">
    <citation type="submission" date="2017-03" db="EMBL/GenBank/DDBJ databases">
        <title>Phytopthora megakarya and P. palmivora, two closely related causual agents of cacao black pod achieved similar genome size and gene model numbers by different mechanisms.</title>
        <authorList>
            <person name="Ali S."/>
            <person name="Shao J."/>
            <person name="Larry D.J."/>
            <person name="Kronmiller B."/>
            <person name="Shen D."/>
            <person name="Strem M.D."/>
            <person name="Melnick R.L."/>
            <person name="Guiltinan M.J."/>
            <person name="Tyler B.M."/>
            <person name="Meinhardt L.W."/>
            <person name="Bailey B.A."/>
        </authorList>
    </citation>
    <scope>NUCLEOTIDE SEQUENCE [LARGE SCALE GENOMIC DNA]</scope>
    <source>
        <strain evidence="3">zdho120</strain>
    </source>
</reference>
<dbReference type="AlphaFoldDB" id="A0A225VJM6"/>
<keyword evidence="3" id="KW-1185">Reference proteome</keyword>
<feature type="region of interest" description="Disordered" evidence="1">
    <location>
        <begin position="1"/>
        <end position="21"/>
    </location>
</feature>
<dbReference type="Proteomes" id="UP000198211">
    <property type="component" value="Unassembled WGS sequence"/>
</dbReference>
<evidence type="ECO:0000313" key="3">
    <source>
        <dbReference type="Proteomes" id="UP000198211"/>
    </source>
</evidence>
<name>A0A225VJM6_9STRA</name>
<comment type="caution">
    <text evidence="2">The sequence shown here is derived from an EMBL/GenBank/DDBJ whole genome shotgun (WGS) entry which is preliminary data.</text>
</comment>
<organism evidence="2 3">
    <name type="scientific">Phytophthora megakarya</name>
    <dbReference type="NCBI Taxonomy" id="4795"/>
    <lineage>
        <taxon>Eukaryota</taxon>
        <taxon>Sar</taxon>
        <taxon>Stramenopiles</taxon>
        <taxon>Oomycota</taxon>
        <taxon>Peronosporomycetes</taxon>
        <taxon>Peronosporales</taxon>
        <taxon>Peronosporaceae</taxon>
        <taxon>Phytophthora</taxon>
    </lineage>
</organism>
<sequence length="59" mass="6904">MEDWDMEAESGGETEVLVEEEENTQRVQTMLTLPKAPMFHGSTAPDKQKFMKEYETYCR</sequence>
<evidence type="ECO:0000313" key="2">
    <source>
        <dbReference type="EMBL" id="OWZ05088.1"/>
    </source>
</evidence>
<accession>A0A225VJM6</accession>
<evidence type="ECO:0000256" key="1">
    <source>
        <dbReference type="SAM" id="MobiDB-lite"/>
    </source>
</evidence>
<protein>
    <submittedName>
        <fullName evidence="2">Uncharacterized protein</fullName>
    </submittedName>
</protein>
<proteinExistence type="predicted"/>
<dbReference type="EMBL" id="NBNE01004615">
    <property type="protein sequence ID" value="OWZ05088.1"/>
    <property type="molecule type" value="Genomic_DNA"/>
</dbReference>
<gene>
    <name evidence="2" type="ORF">PHMEG_00022890</name>
</gene>